<feature type="compositionally biased region" description="Basic and acidic residues" evidence="3">
    <location>
        <begin position="459"/>
        <end position="482"/>
    </location>
</feature>
<dbReference type="OrthoDB" id="6305173at2"/>
<protein>
    <submittedName>
        <fullName evidence="5">Type I secretion target repeat protein</fullName>
    </submittedName>
</protein>
<dbReference type="SUPFAM" id="SSF51294">
    <property type="entry name" value="Hedgehog/intein (Hint) domain"/>
    <property type="match status" value="1"/>
</dbReference>
<dbReference type="GO" id="GO:0005576">
    <property type="term" value="C:extracellular region"/>
    <property type="evidence" value="ECO:0007669"/>
    <property type="project" value="UniProtKB-SubCell"/>
</dbReference>
<comment type="subcellular location">
    <subcellularLocation>
        <location evidence="1">Secreted</location>
    </subcellularLocation>
</comment>
<feature type="region of interest" description="Disordered" evidence="3">
    <location>
        <begin position="84"/>
        <end position="133"/>
    </location>
</feature>
<gene>
    <name evidence="5" type="ORF">OG2516_05858</name>
</gene>
<dbReference type="InterPro" id="IPR050557">
    <property type="entry name" value="RTX_toxin/Mannuronan_C5-epim"/>
</dbReference>
<dbReference type="Pfam" id="PF13403">
    <property type="entry name" value="Hint_2"/>
    <property type="match status" value="1"/>
</dbReference>
<dbReference type="InterPro" id="IPR011049">
    <property type="entry name" value="Serralysin-like_metalloprot_C"/>
</dbReference>
<dbReference type="PANTHER" id="PTHR38340:SF1">
    <property type="entry name" value="S-LAYER PROTEIN"/>
    <property type="match status" value="1"/>
</dbReference>
<sequence>MARGFLVTLGDGSLNAGDSISGAPVTFDVGQTIGRGQWTYTGQKNNGSSVREQNADGNYYEGVDGNVYFVPNAMPASYSSASVRSAPSYDTTITGSDGTDETILGDGGNDEIHGSSNAGDSGRDTIDAGSGNDLVYGGGGNDALVGGGGSDTVHGGDGDDIIYGDDWRTVAGSDESFNWSSVAASGTDVRGGIAEDAGGMIVSVGFTDDGNASAFEISNQTQYTATGEPMATNSGLRLTGTGQGNTSTTTIDFKADHGSSLANEVENVTFRINDVDTGSWHDRVTVRAYDAEGNLVRVRLTASGNDSVSGQTVTAGNSGETAADAAGSVLVDIAGPVHRIEIDYDNLSSGGQAVYLTDIHYRTMASVDDDDSLYGGAGIDTIYGGGGADVIDGGSGNDLLHGDGGDDIIDGGTGDDRITGGAGNDQMRGGAGRDTMSGGSGRDSLHGGSEADYLSGGAEADHLAGGDDNDVLHGDEGNDRLDGGAGNDTLYGGHGDDTLAGGTGNDTLEGGDGNDSLAGDAGDDTLGGGLGADTISGGAGNDTIIFAEADSVEGGDGDDLFVLEDLGEANNGTITAIGGEGDETHGDTLQLGKLADLETLTYTNTDDAFGGLSGYVMLDDGTRLNFSEMESIICFAAGTRILTPRGLVAVEALRPGDKVVTRDHGLQPIRWAEGRTVPGAGKLAPVVLRPGTLPGLETELVVSAQHRLLWQGPAAELLFGESEVLVAAKHLVDGHAVRREERAAVTYHHLMFDSHEIIFAEGAATESFHPGSHAIDTVTDAAREELFAIFPELRADLTRYGDTARRCLKRHESALLRG</sequence>
<evidence type="ECO:0000256" key="1">
    <source>
        <dbReference type="ARBA" id="ARBA00004613"/>
    </source>
</evidence>
<evidence type="ECO:0000313" key="5">
    <source>
        <dbReference type="EMBL" id="EAR52609.1"/>
    </source>
</evidence>
<accession>Q2CII0</accession>
<evidence type="ECO:0000256" key="2">
    <source>
        <dbReference type="ARBA" id="ARBA00022525"/>
    </source>
</evidence>
<dbReference type="InterPro" id="IPR028992">
    <property type="entry name" value="Hedgehog/Intein_dom"/>
</dbReference>
<dbReference type="STRING" id="314256.OG2516_05858"/>
<dbReference type="AlphaFoldDB" id="Q2CII0"/>
<dbReference type="Gene3D" id="2.150.10.10">
    <property type="entry name" value="Serralysin-like metalloprotease, C-terminal"/>
    <property type="match status" value="4"/>
</dbReference>
<dbReference type="Proteomes" id="UP000003635">
    <property type="component" value="Unassembled WGS sequence"/>
</dbReference>
<dbReference type="SUPFAM" id="SSF51120">
    <property type="entry name" value="beta-Roll"/>
    <property type="match status" value="3"/>
</dbReference>
<evidence type="ECO:0000313" key="6">
    <source>
        <dbReference type="Proteomes" id="UP000003635"/>
    </source>
</evidence>
<dbReference type="PANTHER" id="PTHR38340">
    <property type="entry name" value="S-LAYER PROTEIN"/>
    <property type="match status" value="1"/>
</dbReference>
<dbReference type="InterPro" id="IPR018511">
    <property type="entry name" value="Hemolysin-typ_Ca-bd_CS"/>
</dbReference>
<name>Q2CII0_OCEGH</name>
<evidence type="ECO:0000256" key="3">
    <source>
        <dbReference type="SAM" id="MobiDB-lite"/>
    </source>
</evidence>
<feature type="domain" description="Hedgehog/Intein (Hint)" evidence="4">
    <location>
        <begin position="633"/>
        <end position="771"/>
    </location>
</feature>
<dbReference type="eggNOG" id="COG2931">
    <property type="taxonomic scope" value="Bacteria"/>
</dbReference>
<feature type="region of interest" description="Disordered" evidence="3">
    <location>
        <begin position="402"/>
        <end position="525"/>
    </location>
</feature>
<dbReference type="GO" id="GO:0005509">
    <property type="term" value="F:calcium ion binding"/>
    <property type="evidence" value="ECO:0007669"/>
    <property type="project" value="InterPro"/>
</dbReference>
<organism evidence="5 6">
    <name type="scientific">Oceanicola granulosus (strain ATCC BAA-861 / DSM 15982 / KCTC 12143 / HTCC2516)</name>
    <dbReference type="NCBI Taxonomy" id="314256"/>
    <lineage>
        <taxon>Bacteria</taxon>
        <taxon>Pseudomonadati</taxon>
        <taxon>Pseudomonadota</taxon>
        <taxon>Alphaproteobacteria</taxon>
        <taxon>Rhodobacterales</taxon>
        <taxon>Roseobacteraceae</taxon>
        <taxon>Oceanicola</taxon>
    </lineage>
</organism>
<dbReference type="PROSITE" id="PS00330">
    <property type="entry name" value="HEMOLYSIN_CALCIUM"/>
    <property type="match status" value="6"/>
</dbReference>
<dbReference type="Pfam" id="PF00353">
    <property type="entry name" value="HemolysinCabind"/>
    <property type="match status" value="7"/>
</dbReference>
<dbReference type="InterPro" id="IPR001343">
    <property type="entry name" value="Hemolysn_Ca-bd"/>
</dbReference>
<dbReference type="Gene3D" id="2.170.16.10">
    <property type="entry name" value="Hedgehog/Intein (Hint) domain"/>
    <property type="match status" value="1"/>
</dbReference>
<keyword evidence="2" id="KW-0964">Secreted</keyword>
<dbReference type="EMBL" id="AAOT01000003">
    <property type="protein sequence ID" value="EAR52609.1"/>
    <property type="molecule type" value="Genomic_DNA"/>
</dbReference>
<dbReference type="PRINTS" id="PR00313">
    <property type="entry name" value="CABNDNGRPT"/>
</dbReference>
<dbReference type="HOGENOM" id="CLU_010616_1_0_5"/>
<reference evidence="5 6" key="1">
    <citation type="journal article" date="2010" name="J. Bacteriol.">
        <title>Genome sequences of Oceanicola granulosus HTCC2516(T) and Oceanicola batsensis HTCC2597(TDelta).</title>
        <authorList>
            <person name="Thrash J.C."/>
            <person name="Cho J.C."/>
            <person name="Vergin K.L."/>
            <person name="Giovannoni S.J."/>
        </authorList>
    </citation>
    <scope>NUCLEOTIDE SEQUENCE [LARGE SCALE GENOMIC DNA]</scope>
    <source>
        <strain evidence="6">ATCC BAA-861 / DSM 15982 / KCTC 12143 / HTCC2516</strain>
    </source>
</reference>
<dbReference type="RefSeq" id="WP_007254699.1">
    <property type="nucleotide sequence ID" value="NZ_CH724107.1"/>
</dbReference>
<proteinExistence type="predicted"/>
<evidence type="ECO:0000259" key="4">
    <source>
        <dbReference type="Pfam" id="PF13403"/>
    </source>
</evidence>
<dbReference type="InterPro" id="IPR036844">
    <property type="entry name" value="Hint_dom_sf"/>
</dbReference>
<comment type="caution">
    <text evidence="5">The sequence shown here is derived from an EMBL/GenBank/DDBJ whole genome shotgun (WGS) entry which is preliminary data.</text>
</comment>
<keyword evidence="6" id="KW-1185">Reference proteome</keyword>